<comment type="caution">
    <text evidence="1">The sequence shown here is derived from an EMBL/GenBank/DDBJ whole genome shotgun (WGS) entry which is preliminary data.</text>
</comment>
<dbReference type="EMBL" id="CM051405">
    <property type="protein sequence ID" value="KAJ4704828.1"/>
    <property type="molecule type" value="Genomic_DNA"/>
</dbReference>
<name>A0ACC1X2I6_MELAZ</name>
<organism evidence="1 2">
    <name type="scientific">Melia azedarach</name>
    <name type="common">Chinaberry tree</name>
    <dbReference type="NCBI Taxonomy" id="155640"/>
    <lineage>
        <taxon>Eukaryota</taxon>
        <taxon>Viridiplantae</taxon>
        <taxon>Streptophyta</taxon>
        <taxon>Embryophyta</taxon>
        <taxon>Tracheophyta</taxon>
        <taxon>Spermatophyta</taxon>
        <taxon>Magnoliopsida</taxon>
        <taxon>eudicotyledons</taxon>
        <taxon>Gunneridae</taxon>
        <taxon>Pentapetalae</taxon>
        <taxon>rosids</taxon>
        <taxon>malvids</taxon>
        <taxon>Sapindales</taxon>
        <taxon>Meliaceae</taxon>
        <taxon>Melia</taxon>
    </lineage>
</organism>
<keyword evidence="2" id="KW-1185">Reference proteome</keyword>
<dbReference type="Proteomes" id="UP001164539">
    <property type="component" value="Chromosome 12"/>
</dbReference>
<evidence type="ECO:0000313" key="2">
    <source>
        <dbReference type="Proteomes" id="UP001164539"/>
    </source>
</evidence>
<accession>A0ACC1X2I6</accession>
<gene>
    <name evidence="1" type="ORF">OWV82_021682</name>
</gene>
<protein>
    <submittedName>
        <fullName evidence="1">RNA binding (RRM/RBD/RNP motifs) family protein</fullName>
    </submittedName>
</protein>
<reference evidence="1 2" key="1">
    <citation type="journal article" date="2023" name="Science">
        <title>Complex scaffold remodeling in plant triterpene biosynthesis.</title>
        <authorList>
            <person name="De La Pena R."/>
            <person name="Hodgson H."/>
            <person name="Liu J.C."/>
            <person name="Stephenson M.J."/>
            <person name="Martin A.C."/>
            <person name="Owen C."/>
            <person name="Harkess A."/>
            <person name="Leebens-Mack J."/>
            <person name="Jimenez L.E."/>
            <person name="Osbourn A."/>
            <person name="Sattely E.S."/>
        </authorList>
    </citation>
    <scope>NUCLEOTIDE SEQUENCE [LARGE SCALE GENOMIC DNA]</scope>
    <source>
        <strain evidence="2">cv. JPN11</strain>
        <tissue evidence="1">Leaf</tissue>
    </source>
</reference>
<proteinExistence type="predicted"/>
<sequence>MMEGLLDSVDPELKGLEDICHLPSMSSSPCLLHNLIQSSYPSSQPGNVSNQSYLDAHARNTPMKHEEVALPLTSENSISNGFKNNEGSRFFDLEATAECSRVFSDVGLGNCFGKHDSNATSLQTSFASDVGESSIISKILSLDSDAWEDSLTSPFSLVKLLGDNDKQHDSLKIPSLFKESDCGQSRFSFARQEEFSNHADLEHSLGNIRHSANQYSASNGWMKDQNIHQYSASNGWMKGQNIIHSASSCIKSDNFPSSHSFISSDSKGSTSLPPGFAVPNRAPPPGFSIHGTMHRPFDSSVAGIGGSYGDGAFVDPAILEVGKGTQGAGPNNLGPDVRRTSAPQLNPFDHDARLQLLMRQSSHGYQNLGIQDHLVNSFSPPNDTYGISSVLLNHSQPDNLSAFVQSTTQHFRNAHMSSGHLGSLNGVKSISDQGVSDLRTNAGLGFNKFTPTYEDLNCQMSNSSNLYNRGYAM</sequence>
<evidence type="ECO:0000313" key="1">
    <source>
        <dbReference type="EMBL" id="KAJ4704828.1"/>
    </source>
</evidence>